<dbReference type="EMBL" id="PYGJ01000003">
    <property type="protein sequence ID" value="PSL20621.1"/>
    <property type="molecule type" value="Genomic_DNA"/>
</dbReference>
<feature type="transmembrane region" description="Helical" evidence="1">
    <location>
        <begin position="20"/>
        <end position="39"/>
    </location>
</feature>
<keyword evidence="1" id="KW-0472">Membrane</keyword>
<protein>
    <submittedName>
        <fullName evidence="2">Uncharacterized protein</fullName>
    </submittedName>
</protein>
<gene>
    <name evidence="2" type="ORF">CLV88_103269</name>
</gene>
<comment type="caution">
    <text evidence="2">The sequence shown here is derived from an EMBL/GenBank/DDBJ whole genome shotgun (WGS) entry which is preliminary data.</text>
</comment>
<organism evidence="2 3">
    <name type="scientific">Shimia abyssi</name>
    <dbReference type="NCBI Taxonomy" id="1662395"/>
    <lineage>
        <taxon>Bacteria</taxon>
        <taxon>Pseudomonadati</taxon>
        <taxon>Pseudomonadota</taxon>
        <taxon>Alphaproteobacteria</taxon>
        <taxon>Rhodobacterales</taxon>
        <taxon>Roseobacteraceae</taxon>
    </lineage>
</organism>
<keyword evidence="1" id="KW-0812">Transmembrane</keyword>
<feature type="transmembrane region" description="Helical" evidence="1">
    <location>
        <begin position="59"/>
        <end position="77"/>
    </location>
</feature>
<name>A0A2P8FFY7_9RHOB</name>
<sequence>MTHDRSVTYLKRASAISIGFGLLMFLSILLGLEPAFAWFLDLAHLPLDGTQGFASDSELLLGAICGGLLAGFGVVMWRITIDVYAKHPALGARIIKAGIVTWFLIDSTGSVLAGAWFNVVLNSGFLALFMLPLFLSNMATSARPA</sequence>
<feature type="transmembrane region" description="Helical" evidence="1">
    <location>
        <begin position="111"/>
        <end position="135"/>
    </location>
</feature>
<evidence type="ECO:0000313" key="2">
    <source>
        <dbReference type="EMBL" id="PSL20621.1"/>
    </source>
</evidence>
<dbReference type="RefSeq" id="WP_106607819.1">
    <property type="nucleotide sequence ID" value="NZ_PYGJ01000003.1"/>
</dbReference>
<evidence type="ECO:0000313" key="3">
    <source>
        <dbReference type="Proteomes" id="UP000240418"/>
    </source>
</evidence>
<evidence type="ECO:0000256" key="1">
    <source>
        <dbReference type="SAM" id="Phobius"/>
    </source>
</evidence>
<feature type="transmembrane region" description="Helical" evidence="1">
    <location>
        <begin position="89"/>
        <end position="105"/>
    </location>
</feature>
<dbReference type="OrthoDB" id="330925at2"/>
<dbReference type="Proteomes" id="UP000240418">
    <property type="component" value="Unassembled WGS sequence"/>
</dbReference>
<proteinExistence type="predicted"/>
<accession>A0A2P8FFY7</accession>
<reference evidence="2 3" key="1">
    <citation type="submission" date="2018-03" db="EMBL/GenBank/DDBJ databases">
        <title>Genomic Encyclopedia of Archaeal and Bacterial Type Strains, Phase II (KMG-II): from individual species to whole genera.</title>
        <authorList>
            <person name="Goeker M."/>
        </authorList>
    </citation>
    <scope>NUCLEOTIDE SEQUENCE [LARGE SCALE GENOMIC DNA]</scope>
    <source>
        <strain evidence="2 3">DSM 100673</strain>
    </source>
</reference>
<dbReference type="AlphaFoldDB" id="A0A2P8FFY7"/>
<keyword evidence="3" id="KW-1185">Reference proteome</keyword>
<keyword evidence="1" id="KW-1133">Transmembrane helix</keyword>